<organism evidence="8 9">
    <name type="scientific">Sulfitobacter sediminis</name>
    <dbReference type="NCBI Taxonomy" id="3234186"/>
    <lineage>
        <taxon>Bacteria</taxon>
        <taxon>Pseudomonadati</taxon>
        <taxon>Pseudomonadota</taxon>
        <taxon>Alphaproteobacteria</taxon>
        <taxon>Rhodobacterales</taxon>
        <taxon>Roseobacteraceae</taxon>
        <taxon>Sulfitobacter</taxon>
    </lineage>
</organism>
<accession>A0ABV3RJU7</accession>
<feature type="domain" description="EamA" evidence="7">
    <location>
        <begin position="11"/>
        <end position="140"/>
    </location>
</feature>
<evidence type="ECO:0000256" key="2">
    <source>
        <dbReference type="ARBA" id="ARBA00022475"/>
    </source>
</evidence>
<dbReference type="InterPro" id="IPR000620">
    <property type="entry name" value="EamA_dom"/>
</dbReference>
<keyword evidence="9" id="KW-1185">Reference proteome</keyword>
<dbReference type="Pfam" id="PF00892">
    <property type="entry name" value="EamA"/>
    <property type="match status" value="2"/>
</dbReference>
<feature type="transmembrane region" description="Helical" evidence="6">
    <location>
        <begin position="44"/>
        <end position="61"/>
    </location>
</feature>
<feature type="transmembrane region" description="Helical" evidence="6">
    <location>
        <begin position="100"/>
        <end position="119"/>
    </location>
</feature>
<dbReference type="SUPFAM" id="SSF103481">
    <property type="entry name" value="Multidrug resistance efflux transporter EmrE"/>
    <property type="match status" value="2"/>
</dbReference>
<feature type="transmembrane region" description="Helical" evidence="6">
    <location>
        <begin position="154"/>
        <end position="173"/>
    </location>
</feature>
<comment type="caution">
    <text evidence="8">The sequence shown here is derived from an EMBL/GenBank/DDBJ whole genome shotgun (WGS) entry which is preliminary data.</text>
</comment>
<feature type="transmembrane region" description="Helical" evidence="6">
    <location>
        <begin position="131"/>
        <end position="148"/>
    </location>
</feature>
<keyword evidence="3 6" id="KW-0812">Transmembrane</keyword>
<feature type="transmembrane region" description="Helical" evidence="6">
    <location>
        <begin position="272"/>
        <end position="289"/>
    </location>
</feature>
<evidence type="ECO:0000313" key="8">
    <source>
        <dbReference type="EMBL" id="MEW9919235.1"/>
    </source>
</evidence>
<evidence type="ECO:0000259" key="7">
    <source>
        <dbReference type="Pfam" id="PF00892"/>
    </source>
</evidence>
<dbReference type="EMBL" id="JBFNXX010000004">
    <property type="protein sequence ID" value="MEW9919235.1"/>
    <property type="molecule type" value="Genomic_DNA"/>
</dbReference>
<sequence>MTPTSPSLFTGYAAAWIIVFVWSGWLIVSRVAENSGLTIYDLAALRYGLAALVGVPLCYFYRDWQKLSLKQIAGLSFILGPIYILCVFAGFLFAPAAHGGIFMNGVLPLVGIVIGFALFGNRPSQRQTWGGVLIFVSALALGLDRSGAGTENAWVGDLLFMVGAVFFSFYVVLSERWQINAIQIIFCGTVVNAVIYLPIWALFLPSGLAEAPAGPLLLQAIYQGFVPNLMGLLFIAHASRRIGTVSTSSILAAVPGMGGLLGWMILGEALSGVSLVALGMLTVGLLIAVRSRRPKPWV</sequence>
<feature type="transmembrane region" description="Helical" evidence="6">
    <location>
        <begin position="12"/>
        <end position="32"/>
    </location>
</feature>
<dbReference type="RefSeq" id="WP_367876941.1">
    <property type="nucleotide sequence ID" value="NZ_JBFNXX010000004.1"/>
</dbReference>
<feature type="transmembrane region" description="Helical" evidence="6">
    <location>
        <begin position="185"/>
        <end position="204"/>
    </location>
</feature>
<dbReference type="PANTHER" id="PTHR42920">
    <property type="entry name" value="OS03G0707200 PROTEIN-RELATED"/>
    <property type="match status" value="1"/>
</dbReference>
<evidence type="ECO:0000256" key="5">
    <source>
        <dbReference type="ARBA" id="ARBA00023136"/>
    </source>
</evidence>
<reference evidence="8 9" key="1">
    <citation type="submission" date="2024-07" db="EMBL/GenBank/DDBJ databases">
        <title>Marimonas sp.nov., isolated from tidal-flat sediment.</title>
        <authorList>
            <person name="Jayan J.N."/>
            <person name="Lee S.S."/>
        </authorList>
    </citation>
    <scope>NUCLEOTIDE SEQUENCE [LARGE SCALE GENOMIC DNA]</scope>
    <source>
        <strain evidence="8 9">MJW-29</strain>
    </source>
</reference>
<evidence type="ECO:0000313" key="9">
    <source>
        <dbReference type="Proteomes" id="UP001556098"/>
    </source>
</evidence>
<evidence type="ECO:0000256" key="3">
    <source>
        <dbReference type="ARBA" id="ARBA00022692"/>
    </source>
</evidence>
<evidence type="ECO:0000256" key="6">
    <source>
        <dbReference type="SAM" id="Phobius"/>
    </source>
</evidence>
<feature type="transmembrane region" description="Helical" evidence="6">
    <location>
        <begin position="216"/>
        <end position="236"/>
    </location>
</feature>
<keyword evidence="5 6" id="KW-0472">Membrane</keyword>
<keyword evidence="2" id="KW-1003">Cell membrane</keyword>
<name>A0ABV3RJU7_9RHOB</name>
<evidence type="ECO:0000256" key="4">
    <source>
        <dbReference type="ARBA" id="ARBA00022989"/>
    </source>
</evidence>
<evidence type="ECO:0000256" key="1">
    <source>
        <dbReference type="ARBA" id="ARBA00004651"/>
    </source>
</evidence>
<dbReference type="InterPro" id="IPR051258">
    <property type="entry name" value="Diverse_Substrate_Transporter"/>
</dbReference>
<comment type="subcellular location">
    <subcellularLocation>
        <location evidence="1">Cell membrane</location>
        <topology evidence="1">Multi-pass membrane protein</topology>
    </subcellularLocation>
</comment>
<proteinExistence type="predicted"/>
<dbReference type="Proteomes" id="UP001556098">
    <property type="component" value="Unassembled WGS sequence"/>
</dbReference>
<dbReference type="PANTHER" id="PTHR42920:SF5">
    <property type="entry name" value="EAMA DOMAIN-CONTAINING PROTEIN"/>
    <property type="match status" value="1"/>
</dbReference>
<protein>
    <submittedName>
        <fullName evidence="8">DMT family transporter</fullName>
    </submittedName>
</protein>
<feature type="domain" description="EamA" evidence="7">
    <location>
        <begin position="155"/>
        <end position="289"/>
    </location>
</feature>
<gene>
    <name evidence="8" type="ORF">AB2B41_06450</name>
</gene>
<keyword evidence="4 6" id="KW-1133">Transmembrane helix</keyword>
<dbReference type="InterPro" id="IPR037185">
    <property type="entry name" value="EmrE-like"/>
</dbReference>
<feature type="transmembrane region" description="Helical" evidence="6">
    <location>
        <begin position="73"/>
        <end position="94"/>
    </location>
</feature>
<feature type="transmembrane region" description="Helical" evidence="6">
    <location>
        <begin position="248"/>
        <end position="266"/>
    </location>
</feature>